<accession>A0A7G9B2Y7</accession>
<gene>
    <name evidence="8" type="ORF">H8790_10745</name>
</gene>
<dbReference type="InterPro" id="IPR014284">
    <property type="entry name" value="RNA_pol_sigma-70_dom"/>
</dbReference>
<evidence type="ECO:0000256" key="3">
    <source>
        <dbReference type="ARBA" id="ARBA00023082"/>
    </source>
</evidence>
<keyword evidence="4" id="KW-0238">DNA-binding</keyword>
<dbReference type="KEGG" id="ohi:H8790_10745"/>
<dbReference type="SUPFAM" id="SSF88659">
    <property type="entry name" value="Sigma3 and sigma4 domains of RNA polymerase sigma factors"/>
    <property type="match status" value="1"/>
</dbReference>
<evidence type="ECO:0000259" key="7">
    <source>
        <dbReference type="Pfam" id="PF08281"/>
    </source>
</evidence>
<dbReference type="Gene3D" id="1.10.1740.10">
    <property type="match status" value="1"/>
</dbReference>
<evidence type="ECO:0000256" key="2">
    <source>
        <dbReference type="ARBA" id="ARBA00023015"/>
    </source>
</evidence>
<evidence type="ECO:0000256" key="5">
    <source>
        <dbReference type="ARBA" id="ARBA00023163"/>
    </source>
</evidence>
<proteinExistence type="inferred from homology"/>
<evidence type="ECO:0000313" key="9">
    <source>
        <dbReference type="Proteomes" id="UP000515960"/>
    </source>
</evidence>
<dbReference type="EMBL" id="CP060490">
    <property type="protein sequence ID" value="QNL43918.1"/>
    <property type="molecule type" value="Genomic_DNA"/>
</dbReference>
<keyword evidence="3" id="KW-0731">Sigma factor</keyword>
<dbReference type="InterPro" id="IPR013249">
    <property type="entry name" value="RNA_pol_sigma70_r4_t2"/>
</dbReference>
<dbReference type="InterPro" id="IPR007627">
    <property type="entry name" value="RNA_pol_sigma70_r2"/>
</dbReference>
<dbReference type="Proteomes" id="UP000515960">
    <property type="component" value="Chromosome"/>
</dbReference>
<sequence>MEQEKKWIREIQRRGSRAAADQLIRAYYDELYRFAYRQTGSKEDAMDLTQTIFLAVLRALPSYRPERSSFRTYLYRIASNKAIDARRRLSPQIVPLEGLPLEELPLEEDFAARVQDRDLLSRIESYVSGLDPQTQAVFRLRLYGEQTFPEIAAALEQPEAAVKARYYRLMGRLRKEFDPYG</sequence>
<dbReference type="InterPro" id="IPR013325">
    <property type="entry name" value="RNA_pol_sigma_r2"/>
</dbReference>
<evidence type="ECO:0000256" key="4">
    <source>
        <dbReference type="ARBA" id="ARBA00023125"/>
    </source>
</evidence>
<keyword evidence="9" id="KW-1185">Reference proteome</keyword>
<dbReference type="RefSeq" id="WP_187332498.1">
    <property type="nucleotide sequence ID" value="NZ_CP060490.1"/>
</dbReference>
<dbReference type="SUPFAM" id="SSF88946">
    <property type="entry name" value="Sigma2 domain of RNA polymerase sigma factors"/>
    <property type="match status" value="1"/>
</dbReference>
<dbReference type="Gene3D" id="1.10.10.10">
    <property type="entry name" value="Winged helix-like DNA-binding domain superfamily/Winged helix DNA-binding domain"/>
    <property type="match status" value="1"/>
</dbReference>
<dbReference type="PANTHER" id="PTHR43133:SF8">
    <property type="entry name" value="RNA POLYMERASE SIGMA FACTOR HI_1459-RELATED"/>
    <property type="match status" value="1"/>
</dbReference>
<dbReference type="GO" id="GO:0003677">
    <property type="term" value="F:DNA binding"/>
    <property type="evidence" value="ECO:0007669"/>
    <property type="project" value="UniProtKB-KW"/>
</dbReference>
<dbReference type="Pfam" id="PF08281">
    <property type="entry name" value="Sigma70_r4_2"/>
    <property type="match status" value="1"/>
</dbReference>
<reference evidence="8 9" key="1">
    <citation type="submission" date="2020-08" db="EMBL/GenBank/DDBJ databases">
        <authorList>
            <person name="Liu C."/>
            <person name="Sun Q."/>
        </authorList>
    </citation>
    <scope>NUCLEOTIDE SEQUENCE [LARGE SCALE GENOMIC DNA]</scope>
    <source>
        <strain evidence="8 9">NSJ-62</strain>
    </source>
</reference>
<evidence type="ECO:0000259" key="6">
    <source>
        <dbReference type="Pfam" id="PF04542"/>
    </source>
</evidence>
<feature type="domain" description="RNA polymerase sigma factor 70 region 4 type 2" evidence="7">
    <location>
        <begin position="122"/>
        <end position="170"/>
    </location>
</feature>
<dbReference type="InterPro" id="IPR036388">
    <property type="entry name" value="WH-like_DNA-bd_sf"/>
</dbReference>
<dbReference type="NCBIfam" id="TIGR02937">
    <property type="entry name" value="sigma70-ECF"/>
    <property type="match status" value="1"/>
</dbReference>
<dbReference type="GO" id="GO:0016987">
    <property type="term" value="F:sigma factor activity"/>
    <property type="evidence" value="ECO:0007669"/>
    <property type="project" value="UniProtKB-KW"/>
</dbReference>
<evidence type="ECO:0000313" key="8">
    <source>
        <dbReference type="EMBL" id="QNL43918.1"/>
    </source>
</evidence>
<comment type="similarity">
    <text evidence="1">Belongs to the sigma-70 factor family. ECF subfamily.</text>
</comment>
<dbReference type="InterPro" id="IPR039425">
    <property type="entry name" value="RNA_pol_sigma-70-like"/>
</dbReference>
<dbReference type="InterPro" id="IPR013324">
    <property type="entry name" value="RNA_pol_sigma_r3/r4-like"/>
</dbReference>
<protein>
    <submittedName>
        <fullName evidence="8">RNA polymerase sigma factor</fullName>
    </submittedName>
</protein>
<name>A0A7G9B2Y7_9FIRM</name>
<dbReference type="AlphaFoldDB" id="A0A7G9B2Y7"/>
<dbReference type="Pfam" id="PF04542">
    <property type="entry name" value="Sigma70_r2"/>
    <property type="match status" value="1"/>
</dbReference>
<dbReference type="PANTHER" id="PTHR43133">
    <property type="entry name" value="RNA POLYMERASE ECF-TYPE SIGMA FACTO"/>
    <property type="match status" value="1"/>
</dbReference>
<organism evidence="8 9">
    <name type="scientific">Oscillibacter hominis</name>
    <dbReference type="NCBI Taxonomy" id="2763056"/>
    <lineage>
        <taxon>Bacteria</taxon>
        <taxon>Bacillati</taxon>
        <taxon>Bacillota</taxon>
        <taxon>Clostridia</taxon>
        <taxon>Eubacteriales</taxon>
        <taxon>Oscillospiraceae</taxon>
        <taxon>Oscillibacter</taxon>
    </lineage>
</organism>
<dbReference type="GO" id="GO:0006352">
    <property type="term" value="P:DNA-templated transcription initiation"/>
    <property type="evidence" value="ECO:0007669"/>
    <property type="project" value="InterPro"/>
</dbReference>
<evidence type="ECO:0000256" key="1">
    <source>
        <dbReference type="ARBA" id="ARBA00010641"/>
    </source>
</evidence>
<keyword evidence="2" id="KW-0805">Transcription regulation</keyword>
<keyword evidence="5" id="KW-0804">Transcription</keyword>
<feature type="domain" description="RNA polymerase sigma-70 region 2" evidence="6">
    <location>
        <begin position="23"/>
        <end position="89"/>
    </location>
</feature>